<dbReference type="SMART" id="SM00558">
    <property type="entry name" value="JmjC"/>
    <property type="match status" value="1"/>
</dbReference>
<dbReference type="PANTHER" id="PTHR12461:SF105">
    <property type="entry name" value="HYPOXIA-INDUCIBLE FACTOR 1-ALPHA INHIBITOR"/>
    <property type="match status" value="1"/>
</dbReference>
<feature type="domain" description="JmjC" evidence="2">
    <location>
        <begin position="245"/>
        <end position="394"/>
    </location>
</feature>
<evidence type="ECO:0000259" key="2">
    <source>
        <dbReference type="PROSITE" id="PS51184"/>
    </source>
</evidence>
<accession>A0A8J6CCU8</accession>
<evidence type="ECO:0000313" key="4">
    <source>
        <dbReference type="Proteomes" id="UP000751190"/>
    </source>
</evidence>
<comment type="caution">
    <text evidence="3">The sequence shown here is derived from an EMBL/GenBank/DDBJ whole genome shotgun (WGS) entry which is preliminary data.</text>
</comment>
<dbReference type="InterPro" id="IPR041667">
    <property type="entry name" value="Cupin_8"/>
</dbReference>
<dbReference type="PROSITE" id="PS51184">
    <property type="entry name" value="JMJC"/>
    <property type="match status" value="1"/>
</dbReference>
<evidence type="ECO:0000313" key="3">
    <source>
        <dbReference type="EMBL" id="KAG8462863.1"/>
    </source>
</evidence>
<dbReference type="Gene3D" id="2.60.120.10">
    <property type="entry name" value="Jelly Rolls"/>
    <property type="match status" value="1"/>
</dbReference>
<dbReference type="GO" id="GO:0036139">
    <property type="term" value="F:peptidyl-histidine dioxygenase activity"/>
    <property type="evidence" value="ECO:0007669"/>
    <property type="project" value="TreeGrafter"/>
</dbReference>
<dbReference type="GO" id="GO:0045746">
    <property type="term" value="P:negative regulation of Notch signaling pathway"/>
    <property type="evidence" value="ECO:0007669"/>
    <property type="project" value="TreeGrafter"/>
</dbReference>
<dbReference type="PANTHER" id="PTHR12461">
    <property type="entry name" value="HYPOXIA-INDUCIBLE FACTOR 1 ALPHA INHIBITOR-RELATED"/>
    <property type="match status" value="1"/>
</dbReference>
<dbReference type="SUPFAM" id="SSF51197">
    <property type="entry name" value="Clavaminate synthase-like"/>
    <property type="match status" value="1"/>
</dbReference>
<name>A0A8J6CCU8_DIALT</name>
<dbReference type="AlphaFoldDB" id="A0A8J6CCU8"/>
<feature type="coiled-coil region" evidence="1">
    <location>
        <begin position="44"/>
        <end position="78"/>
    </location>
</feature>
<dbReference type="GO" id="GO:0071532">
    <property type="term" value="F:ankyrin repeat binding"/>
    <property type="evidence" value="ECO:0007669"/>
    <property type="project" value="TreeGrafter"/>
</dbReference>
<keyword evidence="4" id="KW-1185">Reference proteome</keyword>
<evidence type="ECO:0000256" key="1">
    <source>
        <dbReference type="SAM" id="Coils"/>
    </source>
</evidence>
<dbReference type="GO" id="GO:0005634">
    <property type="term" value="C:nucleus"/>
    <property type="evidence" value="ECO:0007669"/>
    <property type="project" value="TreeGrafter"/>
</dbReference>
<protein>
    <recommendedName>
        <fullName evidence="2">JmjC domain-containing protein</fullName>
    </recommendedName>
</protein>
<dbReference type="InterPro" id="IPR014710">
    <property type="entry name" value="RmlC-like_jellyroll"/>
</dbReference>
<gene>
    <name evidence="3" type="ORF">KFE25_001636</name>
</gene>
<keyword evidence="1" id="KW-0175">Coiled coil</keyword>
<dbReference type="Proteomes" id="UP000751190">
    <property type="component" value="Unassembled WGS sequence"/>
</dbReference>
<dbReference type="Pfam" id="PF13621">
    <property type="entry name" value="Cupin_8"/>
    <property type="match status" value="1"/>
</dbReference>
<organism evidence="3 4">
    <name type="scientific">Diacronema lutheri</name>
    <name type="common">Unicellular marine alga</name>
    <name type="synonym">Monochrysis lutheri</name>
    <dbReference type="NCBI Taxonomy" id="2081491"/>
    <lineage>
        <taxon>Eukaryota</taxon>
        <taxon>Haptista</taxon>
        <taxon>Haptophyta</taxon>
        <taxon>Pavlovophyceae</taxon>
        <taxon>Pavlovales</taxon>
        <taxon>Pavlovaceae</taxon>
        <taxon>Diacronema</taxon>
    </lineage>
</organism>
<dbReference type="OMA" id="PAVERWD"/>
<sequence length="470" mass="52496">MERGEIADLRVREAEDLKALLGACTSVRLRAVIEAELRAALASLIELAADLTEVRRLLAEARRQNSRALLERDAVRLEAALAGAPPLLAAAFAEGLATPTPIAAGLPDFCWRSPHKQPLPVPIVSAGEPAEVMQRLKAGEPFVLTGSRLCMSAVGKWTPAYLCAHFGETALCTVFESADANFRYWDGRKNRGNYHFPDEAHTRKELLTMRDFYAKTRRALTNPAAPRAYLQTGLVEGVGAQLVRDFARFDWAWAKSLSATLGWGALSSNVVFVGMAGHTTPAHFDEQQNLLAQLCGRKRLLLWRPADWPCLYPFPLFHPCDRQTSLDLRAVDLAKFPKFADAQPLEAVLQPGDVLFLPQYWWHHVENLDDDCVSVNFWYVDNAQRDVQLPISEKANVALRRNVERMMAEKAGTERAHAVFAELALGKPEAELAEDTRSVLDYARVLLRNVFTSEEVIERWLVELTVGRFT</sequence>
<dbReference type="GO" id="GO:0005737">
    <property type="term" value="C:cytoplasm"/>
    <property type="evidence" value="ECO:0007669"/>
    <property type="project" value="TreeGrafter"/>
</dbReference>
<dbReference type="OrthoDB" id="47172at2759"/>
<dbReference type="GO" id="GO:0036140">
    <property type="term" value="F:[protein]-asparagine 3-dioxygenase activity"/>
    <property type="evidence" value="ECO:0007669"/>
    <property type="project" value="TreeGrafter"/>
</dbReference>
<dbReference type="EMBL" id="JAGTXO010000018">
    <property type="protein sequence ID" value="KAG8462863.1"/>
    <property type="molecule type" value="Genomic_DNA"/>
</dbReference>
<dbReference type="InterPro" id="IPR003347">
    <property type="entry name" value="JmjC_dom"/>
</dbReference>
<reference evidence="3" key="1">
    <citation type="submission" date="2021-05" db="EMBL/GenBank/DDBJ databases">
        <title>The genome of the haptophyte Pavlova lutheri (Diacronema luteri, Pavlovales) - a model for lipid biosynthesis in eukaryotic algae.</title>
        <authorList>
            <person name="Hulatt C.J."/>
            <person name="Posewitz M.C."/>
        </authorList>
    </citation>
    <scope>NUCLEOTIDE SEQUENCE</scope>
    <source>
        <strain evidence="3">NIVA-4/92</strain>
    </source>
</reference>
<proteinExistence type="predicted"/>